<keyword evidence="2" id="KW-0812">Transmembrane</keyword>
<feature type="region of interest" description="Disordered" evidence="1">
    <location>
        <begin position="33"/>
        <end position="74"/>
    </location>
</feature>
<evidence type="ECO:0000256" key="1">
    <source>
        <dbReference type="SAM" id="MobiDB-lite"/>
    </source>
</evidence>
<dbReference type="EMBL" id="OZ034820">
    <property type="protein sequence ID" value="CAL1404404.1"/>
    <property type="molecule type" value="Genomic_DNA"/>
</dbReference>
<feature type="transmembrane region" description="Helical" evidence="2">
    <location>
        <begin position="6"/>
        <end position="26"/>
    </location>
</feature>
<protein>
    <submittedName>
        <fullName evidence="3">Uncharacterized protein</fullName>
    </submittedName>
</protein>
<dbReference type="AlphaFoldDB" id="A0AAV2G182"/>
<name>A0AAV2G182_9ROSI</name>
<accession>A0AAV2G182</accession>
<dbReference type="Proteomes" id="UP001497516">
    <property type="component" value="Chromosome 7"/>
</dbReference>
<evidence type="ECO:0000256" key="2">
    <source>
        <dbReference type="SAM" id="Phobius"/>
    </source>
</evidence>
<reference evidence="3 4" key="1">
    <citation type="submission" date="2024-04" db="EMBL/GenBank/DDBJ databases">
        <authorList>
            <person name="Fracassetti M."/>
        </authorList>
    </citation>
    <scope>NUCLEOTIDE SEQUENCE [LARGE SCALE GENOMIC DNA]</scope>
</reference>
<keyword evidence="2" id="KW-1133">Transmembrane helix</keyword>
<evidence type="ECO:0000313" key="3">
    <source>
        <dbReference type="EMBL" id="CAL1404404.1"/>
    </source>
</evidence>
<organism evidence="3 4">
    <name type="scientific">Linum trigynum</name>
    <dbReference type="NCBI Taxonomy" id="586398"/>
    <lineage>
        <taxon>Eukaryota</taxon>
        <taxon>Viridiplantae</taxon>
        <taxon>Streptophyta</taxon>
        <taxon>Embryophyta</taxon>
        <taxon>Tracheophyta</taxon>
        <taxon>Spermatophyta</taxon>
        <taxon>Magnoliopsida</taxon>
        <taxon>eudicotyledons</taxon>
        <taxon>Gunneridae</taxon>
        <taxon>Pentapetalae</taxon>
        <taxon>rosids</taxon>
        <taxon>fabids</taxon>
        <taxon>Malpighiales</taxon>
        <taxon>Linaceae</taxon>
        <taxon>Linum</taxon>
    </lineage>
</organism>
<proteinExistence type="predicted"/>
<keyword evidence="4" id="KW-1185">Reference proteome</keyword>
<keyword evidence="2" id="KW-0472">Membrane</keyword>
<gene>
    <name evidence="3" type="ORF">LTRI10_LOCUS44263</name>
</gene>
<evidence type="ECO:0000313" key="4">
    <source>
        <dbReference type="Proteomes" id="UP001497516"/>
    </source>
</evidence>
<sequence length="92" mass="9711">MAAANVMYVSVMTMPVVAAALGVYLLHKTSAPGFNLESSPRGFADGRSGSGSRGSERRNVVATGDGSQEEQPKLAPQFDGIFCFETLVPAFR</sequence>